<organism evidence="1 2">
    <name type="scientific">Nephila pilipes</name>
    <name type="common">Giant wood spider</name>
    <name type="synonym">Nephila maculata</name>
    <dbReference type="NCBI Taxonomy" id="299642"/>
    <lineage>
        <taxon>Eukaryota</taxon>
        <taxon>Metazoa</taxon>
        <taxon>Ecdysozoa</taxon>
        <taxon>Arthropoda</taxon>
        <taxon>Chelicerata</taxon>
        <taxon>Arachnida</taxon>
        <taxon>Araneae</taxon>
        <taxon>Araneomorphae</taxon>
        <taxon>Entelegynae</taxon>
        <taxon>Araneoidea</taxon>
        <taxon>Nephilidae</taxon>
        <taxon>Nephila</taxon>
    </lineage>
</organism>
<accession>A0A8X6MI44</accession>
<protein>
    <submittedName>
        <fullName evidence="1">Uncharacterized protein</fullName>
    </submittedName>
</protein>
<dbReference type="AlphaFoldDB" id="A0A8X6MI44"/>
<dbReference type="EMBL" id="BMAW01046994">
    <property type="protein sequence ID" value="GFS58296.1"/>
    <property type="molecule type" value="Genomic_DNA"/>
</dbReference>
<proteinExistence type="predicted"/>
<comment type="caution">
    <text evidence="1">The sequence shown here is derived from an EMBL/GenBank/DDBJ whole genome shotgun (WGS) entry which is preliminary data.</text>
</comment>
<sequence length="92" mass="10337">ALLKFISKFLSVQSADIFVIPKPINSSFKSSSSSLLPPSCSTSVKHQSIKSSKWKFVIELFNVKELKLYSLLGCQKEKGNLAVPRQFLFELE</sequence>
<dbReference type="Proteomes" id="UP000887013">
    <property type="component" value="Unassembled WGS sequence"/>
</dbReference>
<keyword evidence="2" id="KW-1185">Reference proteome</keyword>
<feature type="non-terminal residue" evidence="1">
    <location>
        <position position="1"/>
    </location>
</feature>
<reference evidence="1" key="1">
    <citation type="submission" date="2020-08" db="EMBL/GenBank/DDBJ databases">
        <title>Multicomponent nature underlies the extraordinary mechanical properties of spider dragline silk.</title>
        <authorList>
            <person name="Kono N."/>
            <person name="Nakamura H."/>
            <person name="Mori M."/>
            <person name="Yoshida Y."/>
            <person name="Ohtoshi R."/>
            <person name="Malay A.D."/>
            <person name="Moran D.A.P."/>
            <person name="Tomita M."/>
            <person name="Numata K."/>
            <person name="Arakawa K."/>
        </authorList>
    </citation>
    <scope>NUCLEOTIDE SEQUENCE</scope>
</reference>
<gene>
    <name evidence="1" type="ORF">NPIL_218331</name>
</gene>
<evidence type="ECO:0000313" key="2">
    <source>
        <dbReference type="Proteomes" id="UP000887013"/>
    </source>
</evidence>
<name>A0A8X6MI44_NEPPI</name>
<evidence type="ECO:0000313" key="1">
    <source>
        <dbReference type="EMBL" id="GFS58296.1"/>
    </source>
</evidence>